<reference evidence="3" key="1">
    <citation type="journal article" date="2023" name="bioRxiv">
        <title>Scaffold-level genome assemblies of two parasitoid biocontrol wasps reveal the parthenogenesis mechanism and an associated novel virus.</title>
        <authorList>
            <person name="Inwood S."/>
            <person name="Skelly J."/>
            <person name="Guhlin J."/>
            <person name="Harrop T."/>
            <person name="Goldson S."/>
            <person name="Dearden P."/>
        </authorList>
    </citation>
    <scope>NUCLEOTIDE SEQUENCE</scope>
    <source>
        <strain evidence="3">Lincoln</strain>
        <tissue evidence="3">Whole body</tissue>
    </source>
</reference>
<evidence type="ECO:0000313" key="4">
    <source>
        <dbReference type="Proteomes" id="UP001168972"/>
    </source>
</evidence>
<evidence type="ECO:0000313" key="3">
    <source>
        <dbReference type="EMBL" id="KAK0156947.1"/>
    </source>
</evidence>
<keyword evidence="4" id="KW-1185">Reference proteome</keyword>
<sequence>VCTNVNKCYCDAGWGATDCSLKIDIPTLEPITTTTIQTPGKTTESSSSKHQKKETPY</sequence>
<dbReference type="Proteomes" id="UP001168972">
    <property type="component" value="Unassembled WGS sequence"/>
</dbReference>
<evidence type="ECO:0000256" key="1">
    <source>
        <dbReference type="SAM" id="MobiDB-lite"/>
    </source>
</evidence>
<accession>A0AA39ERZ3</accession>
<evidence type="ECO:0000259" key="2">
    <source>
        <dbReference type="PROSITE" id="PS01186"/>
    </source>
</evidence>
<feature type="domain" description="EGF-like" evidence="2">
    <location>
        <begin position="8"/>
        <end position="19"/>
    </location>
</feature>
<comment type="caution">
    <text evidence="3">The sequence shown here is derived from an EMBL/GenBank/DDBJ whole genome shotgun (WGS) entry which is preliminary data.</text>
</comment>
<dbReference type="EMBL" id="JAQQBR010002688">
    <property type="protein sequence ID" value="KAK0156947.1"/>
    <property type="molecule type" value="Genomic_DNA"/>
</dbReference>
<dbReference type="InterPro" id="IPR000742">
    <property type="entry name" value="EGF"/>
</dbReference>
<feature type="non-terminal residue" evidence="3">
    <location>
        <position position="1"/>
    </location>
</feature>
<dbReference type="PROSITE" id="PS01186">
    <property type="entry name" value="EGF_2"/>
    <property type="match status" value="1"/>
</dbReference>
<proteinExistence type="predicted"/>
<feature type="region of interest" description="Disordered" evidence="1">
    <location>
        <begin position="33"/>
        <end position="57"/>
    </location>
</feature>
<protein>
    <recommendedName>
        <fullName evidence="2">EGF-like domain-containing protein</fullName>
    </recommendedName>
</protein>
<name>A0AA39ERZ3_MICHY</name>
<feature type="non-terminal residue" evidence="3">
    <location>
        <position position="57"/>
    </location>
</feature>
<reference evidence="3" key="2">
    <citation type="submission" date="2023-03" db="EMBL/GenBank/DDBJ databases">
        <authorList>
            <person name="Inwood S.N."/>
            <person name="Skelly J.G."/>
            <person name="Guhlin J."/>
            <person name="Harrop T.W.R."/>
            <person name="Goldson S.G."/>
            <person name="Dearden P.K."/>
        </authorList>
    </citation>
    <scope>NUCLEOTIDE SEQUENCE</scope>
    <source>
        <strain evidence="3">Lincoln</strain>
        <tissue evidence="3">Whole body</tissue>
    </source>
</reference>
<organism evidence="3 4">
    <name type="scientific">Microctonus hyperodae</name>
    <name type="common">Parasitoid wasp</name>
    <dbReference type="NCBI Taxonomy" id="165561"/>
    <lineage>
        <taxon>Eukaryota</taxon>
        <taxon>Metazoa</taxon>
        <taxon>Ecdysozoa</taxon>
        <taxon>Arthropoda</taxon>
        <taxon>Hexapoda</taxon>
        <taxon>Insecta</taxon>
        <taxon>Pterygota</taxon>
        <taxon>Neoptera</taxon>
        <taxon>Endopterygota</taxon>
        <taxon>Hymenoptera</taxon>
        <taxon>Apocrita</taxon>
        <taxon>Ichneumonoidea</taxon>
        <taxon>Braconidae</taxon>
        <taxon>Euphorinae</taxon>
        <taxon>Microctonus</taxon>
    </lineage>
</organism>
<feature type="compositionally biased region" description="Low complexity" evidence="1">
    <location>
        <begin position="33"/>
        <end position="43"/>
    </location>
</feature>
<gene>
    <name evidence="3" type="ORF">PV327_011510</name>
</gene>
<dbReference type="AlphaFoldDB" id="A0AA39ERZ3"/>